<comment type="caution">
    <text evidence="5">The sequence shown here is derived from an EMBL/GenBank/DDBJ whole genome shotgun (WGS) entry which is preliminary data.</text>
</comment>
<dbReference type="Gene3D" id="2.60.120.650">
    <property type="entry name" value="Cupin"/>
    <property type="match status" value="1"/>
</dbReference>
<evidence type="ECO:0000313" key="5">
    <source>
        <dbReference type="EMBL" id="GAA0409548.1"/>
    </source>
</evidence>
<dbReference type="PANTHER" id="PTHR13096">
    <property type="entry name" value="MINA53 MYC INDUCED NUCLEAR ANTIGEN"/>
    <property type="match status" value="1"/>
</dbReference>
<accession>A0ABN0YTK1</accession>
<dbReference type="SMART" id="SM00558">
    <property type="entry name" value="JmjC"/>
    <property type="match status" value="1"/>
</dbReference>
<evidence type="ECO:0000313" key="6">
    <source>
        <dbReference type="Proteomes" id="UP001500879"/>
    </source>
</evidence>
<evidence type="ECO:0000256" key="2">
    <source>
        <dbReference type="ARBA" id="ARBA00022723"/>
    </source>
</evidence>
<dbReference type="RefSeq" id="WP_344024893.1">
    <property type="nucleotide sequence ID" value="NZ_BAAABX010000037.1"/>
</dbReference>
<evidence type="ECO:0000256" key="3">
    <source>
        <dbReference type="ARBA" id="ARBA00023004"/>
    </source>
</evidence>
<organism evidence="5 6">
    <name type="scientific">Streptomyces luteireticuli</name>
    <dbReference type="NCBI Taxonomy" id="173858"/>
    <lineage>
        <taxon>Bacteria</taxon>
        <taxon>Bacillati</taxon>
        <taxon>Actinomycetota</taxon>
        <taxon>Actinomycetes</taxon>
        <taxon>Kitasatosporales</taxon>
        <taxon>Streptomycetaceae</taxon>
        <taxon>Streptomyces</taxon>
    </lineage>
</organism>
<comment type="cofactor">
    <cofactor evidence="1">
        <name>Fe(2+)</name>
        <dbReference type="ChEBI" id="CHEBI:29033"/>
    </cofactor>
</comment>
<dbReference type="PANTHER" id="PTHR13096:SF8">
    <property type="entry name" value="RIBOSOMAL OXYGENASE 1"/>
    <property type="match status" value="1"/>
</dbReference>
<keyword evidence="3" id="KW-0408">Iron</keyword>
<keyword evidence="2" id="KW-0479">Metal-binding</keyword>
<dbReference type="InterPro" id="IPR003347">
    <property type="entry name" value="JmjC_dom"/>
</dbReference>
<protein>
    <recommendedName>
        <fullName evidence="4">JmjC domain-containing protein</fullName>
    </recommendedName>
</protein>
<dbReference type="PROSITE" id="PS51184">
    <property type="entry name" value="JMJC"/>
    <property type="match status" value="1"/>
</dbReference>
<dbReference type="InterPro" id="IPR039994">
    <property type="entry name" value="NO66-like"/>
</dbReference>
<dbReference type="EMBL" id="BAAABX010000037">
    <property type="protein sequence ID" value="GAA0409548.1"/>
    <property type="molecule type" value="Genomic_DNA"/>
</dbReference>
<sequence>MALQRCTALSPEEFRSSVLGRSHLHTRAAELKEGFADLFSPEALEELISSGLRTSSLRLVRDGVERAVDKGCVPEPGDTPGAAPFPSTDGLRAGLAAGQTLIVRSLHRYHAPIRRFAHELAAELGQPVKVNAFVTPPGSQGVDLHFDVQDVIVLQIHGDKRWVLRRQPIRDPLPAHAWFDIPDRRREELRSASEPLDDLVLEAGDTLYLPRGTLHSPMAREVLSIHLTLAITRTTHHDLLTELVRQAVDDDWLRAAVDPDALDADPGPARSILVEAAGRLAAVAAEVPVGDLLWAVRKATFREQTPEPVPVLPASGDGPAAGGHRLRDGAHFHTAPAHDGLMLSVGSRRAQLPAVVEPFLRALRRDPVLDTDRLAAVLGEDGARAVAKALVDMGLLLPPAGPPGRA</sequence>
<dbReference type="Proteomes" id="UP001500879">
    <property type="component" value="Unassembled WGS sequence"/>
</dbReference>
<name>A0ABN0YTK1_9ACTN</name>
<gene>
    <name evidence="5" type="ORF">GCM10010357_33270</name>
</gene>
<evidence type="ECO:0000259" key="4">
    <source>
        <dbReference type="PROSITE" id="PS51184"/>
    </source>
</evidence>
<reference evidence="5 6" key="1">
    <citation type="journal article" date="2019" name="Int. J. Syst. Evol. Microbiol.">
        <title>The Global Catalogue of Microorganisms (GCM) 10K type strain sequencing project: providing services to taxonomists for standard genome sequencing and annotation.</title>
        <authorList>
            <consortium name="The Broad Institute Genomics Platform"/>
            <consortium name="The Broad Institute Genome Sequencing Center for Infectious Disease"/>
            <person name="Wu L."/>
            <person name="Ma J."/>
        </authorList>
    </citation>
    <scope>NUCLEOTIDE SEQUENCE [LARGE SCALE GENOMIC DNA]</scope>
    <source>
        <strain evidence="5 6">JCM 4788</strain>
    </source>
</reference>
<proteinExistence type="predicted"/>
<keyword evidence="6" id="KW-1185">Reference proteome</keyword>
<dbReference type="Pfam" id="PF08007">
    <property type="entry name" value="JmjC_2"/>
    <property type="match status" value="1"/>
</dbReference>
<evidence type="ECO:0000256" key="1">
    <source>
        <dbReference type="ARBA" id="ARBA00001954"/>
    </source>
</evidence>
<feature type="domain" description="JmjC" evidence="4">
    <location>
        <begin position="100"/>
        <end position="248"/>
    </location>
</feature>
<dbReference type="SUPFAM" id="SSF51197">
    <property type="entry name" value="Clavaminate synthase-like"/>
    <property type="match status" value="1"/>
</dbReference>